<keyword evidence="3" id="KW-1185">Reference proteome</keyword>
<dbReference type="EMBL" id="AZFQ01000050">
    <property type="protein sequence ID" value="KRL97666.1"/>
    <property type="molecule type" value="Genomic_DNA"/>
</dbReference>
<dbReference type="Pfam" id="PF08349">
    <property type="entry name" value="DUF1722"/>
    <property type="match status" value="1"/>
</dbReference>
<dbReference type="Proteomes" id="UP000051166">
    <property type="component" value="Unassembled WGS sequence"/>
</dbReference>
<dbReference type="AlphaFoldDB" id="A0A0R1V3Q4"/>
<sequence>MLAWQESWAEHKYWVMSRSQQFYNEIRMMAANNDWTETKEKKYQELLQQAEALKPTTATLTTAYQHVWGYFKKCADSTEKKKYLDYLNVLTPENDQLGPFLTKLTFKYHVAYLEKARLILQFKEVK</sequence>
<dbReference type="InterPro" id="IPR013560">
    <property type="entry name" value="DUF1722"/>
</dbReference>
<dbReference type="RefSeq" id="WP_056961097.1">
    <property type="nucleotide sequence ID" value="NZ_AZFQ01000050.1"/>
</dbReference>
<evidence type="ECO:0000259" key="1">
    <source>
        <dbReference type="Pfam" id="PF08349"/>
    </source>
</evidence>
<reference evidence="2 3" key="1">
    <citation type="journal article" date="2015" name="Genome Announc.">
        <title>Expanding the biotechnology potential of lactobacilli through comparative genomics of 213 strains and associated genera.</title>
        <authorList>
            <person name="Sun Z."/>
            <person name="Harris H.M."/>
            <person name="McCann A."/>
            <person name="Guo C."/>
            <person name="Argimon S."/>
            <person name="Zhang W."/>
            <person name="Yang X."/>
            <person name="Jeffery I.B."/>
            <person name="Cooney J.C."/>
            <person name="Kagawa T.F."/>
            <person name="Liu W."/>
            <person name="Song Y."/>
            <person name="Salvetti E."/>
            <person name="Wrobel A."/>
            <person name="Rasinkangas P."/>
            <person name="Parkhill J."/>
            <person name="Rea M.C."/>
            <person name="O'Sullivan O."/>
            <person name="Ritari J."/>
            <person name="Douillard F.P."/>
            <person name="Paul Ross R."/>
            <person name="Yang R."/>
            <person name="Briner A.E."/>
            <person name="Felis G.E."/>
            <person name="de Vos W.M."/>
            <person name="Barrangou R."/>
            <person name="Klaenhammer T.R."/>
            <person name="Caufield P.W."/>
            <person name="Cui Y."/>
            <person name="Zhang H."/>
            <person name="O'Toole P.W."/>
        </authorList>
    </citation>
    <scope>NUCLEOTIDE SEQUENCE [LARGE SCALE GENOMIC DNA]</scope>
    <source>
        <strain evidence="2 3">DSM 16230</strain>
    </source>
</reference>
<evidence type="ECO:0000313" key="2">
    <source>
        <dbReference type="EMBL" id="KRL97666.1"/>
    </source>
</evidence>
<evidence type="ECO:0000313" key="3">
    <source>
        <dbReference type="Proteomes" id="UP000051166"/>
    </source>
</evidence>
<dbReference type="OrthoDB" id="9782576at2"/>
<dbReference type="GeneID" id="98308546"/>
<gene>
    <name evidence="2" type="ORF">FD50_GL001231</name>
</gene>
<protein>
    <recommendedName>
        <fullName evidence="1">DUF1722 domain-containing protein</fullName>
    </recommendedName>
</protein>
<feature type="domain" description="DUF1722" evidence="1">
    <location>
        <begin position="12"/>
        <end position="118"/>
    </location>
</feature>
<accession>A0A0R1V3Q4</accession>
<dbReference type="PATRIC" id="fig|1423801.4.peg.1257"/>
<dbReference type="STRING" id="1423801.FD50_GL001231"/>
<comment type="caution">
    <text evidence="2">The sequence shown here is derived from an EMBL/GenBank/DDBJ whole genome shotgun (WGS) entry which is preliminary data.</text>
</comment>
<proteinExistence type="predicted"/>
<organism evidence="2 3">
    <name type="scientific">Liquorilactobacillus satsumensis DSM 16230 = JCM 12392</name>
    <dbReference type="NCBI Taxonomy" id="1423801"/>
    <lineage>
        <taxon>Bacteria</taxon>
        <taxon>Bacillati</taxon>
        <taxon>Bacillota</taxon>
        <taxon>Bacilli</taxon>
        <taxon>Lactobacillales</taxon>
        <taxon>Lactobacillaceae</taxon>
        <taxon>Liquorilactobacillus</taxon>
    </lineage>
</organism>
<name>A0A0R1V3Q4_9LACO</name>